<keyword evidence="2" id="KW-0472">Membrane</keyword>
<feature type="non-terminal residue" evidence="3">
    <location>
        <position position="84"/>
    </location>
</feature>
<evidence type="ECO:0000313" key="4">
    <source>
        <dbReference type="EMBL" id="ETO01618.1"/>
    </source>
</evidence>
<reference evidence="3 5" key="1">
    <citation type="journal article" date="2013" name="Curr. Biol.">
        <title>The Genome of the Foraminiferan Reticulomyxa filosa.</title>
        <authorList>
            <person name="Glockner G."/>
            <person name="Hulsmann N."/>
            <person name="Schleicher M."/>
            <person name="Noegel A.A."/>
            <person name="Eichinger L."/>
            <person name="Gallinger C."/>
            <person name="Pawlowski J."/>
            <person name="Sierra R."/>
            <person name="Euteneuer U."/>
            <person name="Pillet L."/>
            <person name="Moustafa A."/>
            <person name="Platzer M."/>
            <person name="Groth M."/>
            <person name="Szafranski K."/>
            <person name="Schliwa M."/>
        </authorList>
    </citation>
    <scope>NUCLEOTIDE SEQUENCE [LARGE SCALE GENOMIC DNA]</scope>
</reference>
<gene>
    <name evidence="4" type="ORF">RFI_35822</name>
    <name evidence="3" type="ORF">RFI_39322</name>
</gene>
<reference evidence="3" key="2">
    <citation type="submission" date="2013-05" db="EMBL/GenBank/DDBJ databases">
        <authorList>
            <person name="Gloeckner G."/>
            <person name="Szafranski K."/>
            <person name="Schliwa M."/>
        </authorList>
    </citation>
    <scope>NUCLEOTIDE SEQUENCE</scope>
</reference>
<keyword evidence="2" id="KW-0812">Transmembrane</keyword>
<proteinExistence type="predicted"/>
<keyword evidence="5" id="KW-1185">Reference proteome</keyword>
<evidence type="ECO:0000256" key="1">
    <source>
        <dbReference type="SAM" id="MobiDB-lite"/>
    </source>
</evidence>
<evidence type="ECO:0000313" key="5">
    <source>
        <dbReference type="Proteomes" id="UP000023152"/>
    </source>
</evidence>
<dbReference type="AlphaFoldDB" id="X6L8A0"/>
<protein>
    <submittedName>
        <fullName evidence="3">Uncharacterized protein</fullName>
    </submittedName>
</protein>
<dbReference type="Proteomes" id="UP000023152">
    <property type="component" value="Unassembled WGS sequence"/>
</dbReference>
<evidence type="ECO:0000256" key="2">
    <source>
        <dbReference type="SAM" id="Phobius"/>
    </source>
</evidence>
<keyword evidence="2" id="KW-1133">Transmembrane helix</keyword>
<dbReference type="EMBL" id="ASPP01037832">
    <property type="protein sequence ID" value="ETO01618.1"/>
    <property type="molecule type" value="Genomic_DNA"/>
</dbReference>
<organism evidence="3 5">
    <name type="scientific">Reticulomyxa filosa</name>
    <dbReference type="NCBI Taxonomy" id="46433"/>
    <lineage>
        <taxon>Eukaryota</taxon>
        <taxon>Sar</taxon>
        <taxon>Rhizaria</taxon>
        <taxon>Retaria</taxon>
        <taxon>Foraminifera</taxon>
        <taxon>Monothalamids</taxon>
        <taxon>Reticulomyxidae</taxon>
        <taxon>Reticulomyxa</taxon>
    </lineage>
</organism>
<dbReference type="EMBL" id="ASPP01047390">
    <property type="protein sequence ID" value="ETN98192.1"/>
    <property type="molecule type" value="Genomic_DNA"/>
</dbReference>
<feature type="region of interest" description="Disordered" evidence="1">
    <location>
        <begin position="38"/>
        <end position="58"/>
    </location>
</feature>
<evidence type="ECO:0000313" key="3">
    <source>
        <dbReference type="EMBL" id="ETN98192.1"/>
    </source>
</evidence>
<sequence length="84" mass="9848">MSSKALVYFGESHSFVYYLFVFLLILKFSLKRQLNKKIDSNNDEKKNPNEEKEEKKEDECHKIMNPLILLTGAAKYESKDYLPG</sequence>
<accession>X6L8A0</accession>
<feature type="transmembrane region" description="Helical" evidence="2">
    <location>
        <begin position="12"/>
        <end position="30"/>
    </location>
</feature>
<name>X6L8A0_RETFI</name>
<comment type="caution">
    <text evidence="3">The sequence shown here is derived from an EMBL/GenBank/DDBJ whole genome shotgun (WGS) entry which is preliminary data.</text>
</comment>